<feature type="transmembrane region" description="Helical" evidence="1">
    <location>
        <begin position="223"/>
        <end position="244"/>
    </location>
</feature>
<dbReference type="PANTHER" id="PTHR35043:SF9">
    <property type="match status" value="1"/>
</dbReference>
<reference evidence="2 3" key="1">
    <citation type="journal article" date="2018" name="IMA Fungus">
        <title>IMA Genome-F 10: Nine draft genome sequences of Claviceps purpurea s.lat., including C. arundinis, C. humidiphila, and C. cf. spartinae, pseudomolecules for the pitch canker pathogen Fusarium circinatum, draft genome of Davidsoniella eucalypti, Grosmannia galeiformis, Quambalaria eucalypti, and Teratosphaeria destructans.</title>
        <authorList>
            <person name="Wingfield B.D."/>
            <person name="Liu M."/>
            <person name="Nguyen H.D."/>
            <person name="Lane F.A."/>
            <person name="Morgan S.W."/>
            <person name="De Vos L."/>
            <person name="Wilken P.M."/>
            <person name="Duong T.A."/>
            <person name="Aylward J."/>
            <person name="Coetzee M.P."/>
            <person name="Dadej K."/>
            <person name="De Beer Z.W."/>
            <person name="Findlay W."/>
            <person name="Havenga M."/>
            <person name="Kolarik M."/>
            <person name="Menzies J.G."/>
            <person name="Naidoo K."/>
            <person name="Pochopski O."/>
            <person name="Shoukouhi P."/>
            <person name="Santana Q.C."/>
            <person name="Seifert K.A."/>
            <person name="Soal N."/>
            <person name="Steenkamp E.T."/>
            <person name="Tatham C.T."/>
            <person name="van der Nest M.A."/>
            <person name="Wingfield M.J."/>
        </authorList>
    </citation>
    <scope>NUCLEOTIDE SEQUENCE [LARGE SCALE GENOMIC DNA]</scope>
    <source>
        <strain evidence="2">CMW44962</strain>
    </source>
</reference>
<evidence type="ECO:0000256" key="1">
    <source>
        <dbReference type="SAM" id="Phobius"/>
    </source>
</evidence>
<dbReference type="Proteomes" id="UP001138500">
    <property type="component" value="Unassembled WGS sequence"/>
</dbReference>
<evidence type="ECO:0000313" key="3">
    <source>
        <dbReference type="Proteomes" id="UP001138500"/>
    </source>
</evidence>
<keyword evidence="3" id="KW-1185">Reference proteome</keyword>
<organism evidence="2 3">
    <name type="scientific">Teratosphaeria destructans</name>
    <dbReference type="NCBI Taxonomy" id="418781"/>
    <lineage>
        <taxon>Eukaryota</taxon>
        <taxon>Fungi</taxon>
        <taxon>Dikarya</taxon>
        <taxon>Ascomycota</taxon>
        <taxon>Pezizomycotina</taxon>
        <taxon>Dothideomycetes</taxon>
        <taxon>Dothideomycetidae</taxon>
        <taxon>Mycosphaerellales</taxon>
        <taxon>Teratosphaeriaceae</taxon>
        <taxon>Teratosphaeria</taxon>
    </lineage>
</organism>
<sequence length="573" mass="65477">MFLCVWTAVHLNLPEHKKEWQQKWRHLGWLLLALLAPEVVAWNAFEQWREVKRTTSRVRDAYCQLHKFPFSRYKQTSWRGKLADLRRRIRVGLYLEAGDLPCESQAKWPDMTPEEIATTYWTDVHSWNALMGGLVFDTRSADRPFLPQKMQRITLTLYGLANIMHRFDDPEHFAHWTDILPSVTKAEILARSKQDSLLKLITCWQATWFCVQCILRLCQGFSITLLELNVFGHALCALIIYVFWFDKPKDVSEPTTMTGRKADAVAAWLTNLNQLGQPKVIWTGRKSDEPQGKPRFWWERASTTCSSAAAHTVPASITTPRVYKLSEAITKRGFEHDGTVEAVLHVCKETSGWDLCYETNALDKRDFSQYSLILDPADVERLNASTPILLTIPTTVSDSTYPHRPKLVVPRISNWSVEAVLDVLFGLGVKRILNWLQYVLALTVAAGAYGGLHITAWHSIFPSVAEKMLWRAACITIIVSGLTLAVFGVVSWCVVSMRRRHRDGSFTSVHRIIMVVANSGVTFGVTWVLLGAWILWYLLCRTFLVVESFIMLAHISEADLHLPVWSRYVPHVT</sequence>
<accession>A0A9W7SL14</accession>
<feature type="transmembrane region" description="Helical" evidence="1">
    <location>
        <begin position="515"/>
        <end position="539"/>
    </location>
</feature>
<keyword evidence="1" id="KW-0812">Transmembrane</keyword>
<feature type="transmembrane region" description="Helical" evidence="1">
    <location>
        <begin position="468"/>
        <end position="495"/>
    </location>
</feature>
<dbReference type="AlphaFoldDB" id="A0A9W7SL14"/>
<evidence type="ECO:0000313" key="2">
    <source>
        <dbReference type="EMBL" id="KAH9821435.1"/>
    </source>
</evidence>
<gene>
    <name evidence="2" type="ORF">Tdes44962_MAKER04925</name>
</gene>
<keyword evidence="1" id="KW-1133">Transmembrane helix</keyword>
<dbReference type="EMBL" id="RIBY02002256">
    <property type="protein sequence ID" value="KAH9821435.1"/>
    <property type="molecule type" value="Genomic_DNA"/>
</dbReference>
<proteinExistence type="predicted"/>
<dbReference type="OrthoDB" id="3061561at2759"/>
<comment type="caution">
    <text evidence="2">The sequence shown here is derived from an EMBL/GenBank/DDBJ whole genome shotgun (WGS) entry which is preliminary data.</text>
</comment>
<reference evidence="2 3" key="2">
    <citation type="journal article" date="2021" name="Curr. Genet.">
        <title>Genetic response to nitrogen starvation in the aggressive Eucalyptus foliar pathogen Teratosphaeria destructans.</title>
        <authorList>
            <person name="Havenga M."/>
            <person name="Wingfield B.D."/>
            <person name="Wingfield M.J."/>
            <person name="Dreyer L.L."/>
            <person name="Roets F."/>
            <person name="Aylward J."/>
        </authorList>
    </citation>
    <scope>NUCLEOTIDE SEQUENCE [LARGE SCALE GENOMIC DNA]</scope>
    <source>
        <strain evidence="2">CMW44962</strain>
    </source>
</reference>
<protein>
    <submittedName>
        <fullName evidence="2">Uncharacterized protein</fullName>
    </submittedName>
</protein>
<dbReference type="PANTHER" id="PTHR35043">
    <property type="entry name" value="TRANSCRIPTION FACTOR DOMAIN-CONTAINING PROTEIN"/>
    <property type="match status" value="1"/>
</dbReference>
<name>A0A9W7SL14_9PEZI</name>
<feature type="transmembrane region" description="Helical" evidence="1">
    <location>
        <begin position="435"/>
        <end position="456"/>
    </location>
</feature>
<keyword evidence="1" id="KW-0472">Membrane</keyword>